<dbReference type="Proteomes" id="UP001219355">
    <property type="component" value="Chromosome 5"/>
</dbReference>
<dbReference type="InterPro" id="IPR022093">
    <property type="entry name" value="Rad26-like_helical"/>
</dbReference>
<feature type="region of interest" description="Disordered" evidence="1">
    <location>
        <begin position="297"/>
        <end position="361"/>
    </location>
</feature>
<feature type="region of interest" description="Disordered" evidence="1">
    <location>
        <begin position="94"/>
        <end position="119"/>
    </location>
</feature>
<evidence type="ECO:0000259" key="2">
    <source>
        <dbReference type="Pfam" id="PF12331"/>
    </source>
</evidence>
<evidence type="ECO:0000259" key="4">
    <source>
        <dbReference type="Pfam" id="PF21048"/>
    </source>
</evidence>
<dbReference type="InterPro" id="IPR048379">
    <property type="entry name" value="Rad26-like_C"/>
</dbReference>
<feature type="region of interest" description="Disordered" evidence="1">
    <location>
        <begin position="34"/>
        <end position="81"/>
    </location>
</feature>
<organism evidence="5 6">
    <name type="scientific">Emydomyces testavorans</name>
    <dbReference type="NCBI Taxonomy" id="2070801"/>
    <lineage>
        <taxon>Eukaryota</taxon>
        <taxon>Fungi</taxon>
        <taxon>Dikarya</taxon>
        <taxon>Ascomycota</taxon>
        <taxon>Pezizomycotina</taxon>
        <taxon>Eurotiomycetes</taxon>
        <taxon>Eurotiomycetidae</taxon>
        <taxon>Onygenales</taxon>
        <taxon>Nannizziopsiaceae</taxon>
        <taxon>Emydomyces</taxon>
    </lineage>
</organism>
<feature type="domain" description="Rad26-like C-terminal" evidence="3">
    <location>
        <begin position="738"/>
        <end position="800"/>
    </location>
</feature>
<name>A0AAF0ILI9_9EURO</name>
<feature type="compositionally biased region" description="Polar residues" evidence="1">
    <location>
        <begin position="34"/>
        <end position="50"/>
    </location>
</feature>
<gene>
    <name evidence="5" type="ORF">PRK78_007262</name>
</gene>
<accession>A0AAF0ILI9</accession>
<feature type="domain" description="Rad26-like helical repeats" evidence="2">
    <location>
        <begin position="507"/>
        <end position="730"/>
    </location>
</feature>
<evidence type="ECO:0008006" key="7">
    <source>
        <dbReference type="Google" id="ProtNLM"/>
    </source>
</evidence>
<feature type="domain" description="Rad26-like N-terminal" evidence="4">
    <location>
        <begin position="405"/>
        <end position="445"/>
    </location>
</feature>
<evidence type="ECO:0000313" key="6">
    <source>
        <dbReference type="Proteomes" id="UP001219355"/>
    </source>
</evidence>
<keyword evidence="6" id="KW-1185">Reference proteome</keyword>
<proteinExistence type="predicted"/>
<evidence type="ECO:0000259" key="3">
    <source>
        <dbReference type="Pfam" id="PF21046"/>
    </source>
</evidence>
<reference evidence="5" key="1">
    <citation type="submission" date="2023-03" db="EMBL/GenBank/DDBJ databases">
        <title>Emydomyces testavorans Genome Sequence.</title>
        <authorList>
            <person name="Hoyer L."/>
        </authorList>
    </citation>
    <scope>NUCLEOTIDE SEQUENCE</scope>
    <source>
        <strain evidence="5">16-2883</strain>
    </source>
</reference>
<evidence type="ECO:0000313" key="5">
    <source>
        <dbReference type="EMBL" id="WEW61768.1"/>
    </source>
</evidence>
<dbReference type="Pfam" id="PF12331">
    <property type="entry name" value="Rad26-like_helical_rpts"/>
    <property type="match status" value="1"/>
</dbReference>
<evidence type="ECO:0000256" key="1">
    <source>
        <dbReference type="SAM" id="MobiDB-lite"/>
    </source>
</evidence>
<sequence>MDDDDLYYDEFVDEIAADEFLALVDDADAAIQHQATSLLPQQSSIPPQHAQQREHNNAALGDTHGEKHVLQPPSRLLRNPMSFGDTDILSFDAGVLDDGAGPSPVNEQQQSDLQGGGHADRTVLSKRRERQSRPFNGPEAIAPPKEHVKVQGKGLQTRQEPRVSEDAALASKMELVSYESRRNTNEDTQSMEVEDMMDRIEQLARERERLLQELNSAKTDAETRAGEIAIIRANQAKLEQNHNRQLSALRSALEEELQKHQAEIDAAVMESKRLATENQFLKQDLREETFRLNEMQQNWKAKARTEDAAPTTPSKPRSFPLRDGFDDDEIMASPSKSTGRRSKRGTPSAPGKRKRAVTDDSPVVPVLQLSQSFESNLLDAVEPPDPIDIEMRSEIPHKEDRNVQFIRKILNHKSYPRKVCDLEVFAGISFPSEPKKMLSSYILEATTTRPSENFALEYAKVVISLWSRALKEAFYQPISMFMAIIKFILNLDSTMIAPLLVADLVPVLQTSGYVNGIPRFTNSPVSHLSYGQVKQTPKAAINHQVNSTEVLELLYLTGSGCCHDDDALRQFWQVVRYDFILMMLNPYQPVKDIIIVLNLLSCSIFPTTFGPILNTEAEQIANENYIIDRVANLLHEQPSVDEGEKPYTIWEITTLRKEAMSFLLEIAFSYPSPNPERNNAGYLLATHPSALARVFRAMHDELDALYSHPPERDLHVALVNGLTRLAYGIITAFPDIVDLPAKLRAVPGAVQKHLVVLTRLVFSEGLLLESGITEDTAEMAHEMLEDAVNPQEAEALLEAFRSSKGEG</sequence>
<dbReference type="EMBL" id="CP120631">
    <property type="protein sequence ID" value="WEW61768.1"/>
    <property type="molecule type" value="Genomic_DNA"/>
</dbReference>
<dbReference type="AlphaFoldDB" id="A0AAF0ILI9"/>
<dbReference type="Pfam" id="PF21048">
    <property type="entry name" value="Rad26-like_N"/>
    <property type="match status" value="1"/>
</dbReference>
<protein>
    <recommendedName>
        <fullName evidence="7">DNA repair protein Rad26</fullName>
    </recommendedName>
</protein>
<dbReference type="Pfam" id="PF21046">
    <property type="entry name" value="Rad26-like_C"/>
    <property type="match status" value="1"/>
</dbReference>
<dbReference type="InterPro" id="IPR048380">
    <property type="entry name" value="Rad26-like_N"/>
</dbReference>